<feature type="domain" description="Protein arginine N-methyltransferase" evidence="15">
    <location>
        <begin position="368"/>
        <end position="420"/>
    </location>
</feature>
<dbReference type="Pfam" id="PF22528">
    <property type="entry name" value="PRMT_C"/>
    <property type="match status" value="2"/>
</dbReference>
<accession>A0A316UT35</accession>
<name>A0A316UT35_9BASI</name>
<dbReference type="EC" id="2.1.1.319" evidence="3"/>
<dbReference type="GO" id="GO:0032259">
    <property type="term" value="P:methylation"/>
    <property type="evidence" value="ECO:0007669"/>
    <property type="project" value="UniProtKB-KW"/>
</dbReference>
<evidence type="ECO:0000256" key="7">
    <source>
        <dbReference type="ARBA" id="ARBA00022691"/>
    </source>
</evidence>
<keyword evidence="8" id="KW-0156">Chromatin regulator</keyword>
<dbReference type="SUPFAM" id="SSF53335">
    <property type="entry name" value="S-adenosyl-L-methionine-dependent methyltransferases"/>
    <property type="match status" value="1"/>
</dbReference>
<evidence type="ECO:0000256" key="2">
    <source>
        <dbReference type="ARBA" id="ARBA00004496"/>
    </source>
</evidence>
<evidence type="ECO:0000256" key="3">
    <source>
        <dbReference type="ARBA" id="ARBA00011925"/>
    </source>
</evidence>
<keyword evidence="5 13" id="KW-0489">Methyltransferase</keyword>
<dbReference type="PANTHER" id="PTHR11006:SF10">
    <property type="entry name" value="HISTONE-ARGININE METHYLTRANSFERASE CARMER-RELATED"/>
    <property type="match status" value="1"/>
</dbReference>
<dbReference type="Proteomes" id="UP000245884">
    <property type="component" value="Unassembled WGS sequence"/>
</dbReference>
<dbReference type="Gene3D" id="3.40.50.150">
    <property type="entry name" value="Vaccinia Virus protein VP39"/>
    <property type="match status" value="1"/>
</dbReference>
<feature type="region of interest" description="Disordered" evidence="14">
    <location>
        <begin position="299"/>
        <end position="341"/>
    </location>
</feature>
<feature type="domain" description="Protein arginine N-methyltransferase" evidence="15">
    <location>
        <begin position="188"/>
        <end position="297"/>
    </location>
</feature>
<keyword evidence="7 13" id="KW-0949">S-adenosyl-L-methionine</keyword>
<evidence type="ECO:0000256" key="4">
    <source>
        <dbReference type="ARBA" id="ARBA00022490"/>
    </source>
</evidence>
<organism evidence="16 17">
    <name type="scientific">Jaminaea rosea</name>
    <dbReference type="NCBI Taxonomy" id="1569628"/>
    <lineage>
        <taxon>Eukaryota</taxon>
        <taxon>Fungi</taxon>
        <taxon>Dikarya</taxon>
        <taxon>Basidiomycota</taxon>
        <taxon>Ustilaginomycotina</taxon>
        <taxon>Exobasidiomycetes</taxon>
        <taxon>Microstromatales</taxon>
        <taxon>Microstromatales incertae sedis</taxon>
        <taxon>Jaminaea</taxon>
    </lineage>
</organism>
<dbReference type="PANTHER" id="PTHR11006">
    <property type="entry name" value="PROTEIN ARGININE N-METHYLTRANSFERASE"/>
    <property type="match status" value="1"/>
</dbReference>
<evidence type="ECO:0000313" key="17">
    <source>
        <dbReference type="Proteomes" id="UP000245884"/>
    </source>
</evidence>
<dbReference type="OrthoDB" id="7848332at2759"/>
<reference evidence="16 17" key="1">
    <citation type="journal article" date="2018" name="Mol. Biol. Evol.">
        <title>Broad Genomic Sampling Reveals a Smut Pathogenic Ancestry of the Fungal Clade Ustilaginomycotina.</title>
        <authorList>
            <person name="Kijpornyongpan T."/>
            <person name="Mondo S.J."/>
            <person name="Barry K."/>
            <person name="Sandor L."/>
            <person name="Lee J."/>
            <person name="Lipzen A."/>
            <person name="Pangilinan J."/>
            <person name="LaButti K."/>
            <person name="Hainaut M."/>
            <person name="Henrissat B."/>
            <person name="Grigoriev I.V."/>
            <person name="Spatafora J.W."/>
            <person name="Aime M.C."/>
        </authorList>
    </citation>
    <scope>NUCLEOTIDE SEQUENCE [LARGE SCALE GENOMIC DNA]</scope>
    <source>
        <strain evidence="16 17">MCA 5214</strain>
    </source>
</reference>
<evidence type="ECO:0000256" key="12">
    <source>
        <dbReference type="ARBA" id="ARBA00049086"/>
    </source>
</evidence>
<evidence type="ECO:0000256" key="11">
    <source>
        <dbReference type="ARBA" id="ARBA00023242"/>
    </source>
</evidence>
<evidence type="ECO:0000313" key="16">
    <source>
        <dbReference type="EMBL" id="PWN28459.1"/>
    </source>
</evidence>
<comment type="catalytic activity">
    <reaction evidence="12">
        <text>L-arginyl-[protein] + 2 S-adenosyl-L-methionine = N(omega),N(omega)-dimethyl-L-arginyl-[protein] + 2 S-adenosyl-L-homocysteine + 2 H(+)</text>
        <dbReference type="Rhea" id="RHEA:48096"/>
        <dbReference type="Rhea" id="RHEA-COMP:10532"/>
        <dbReference type="Rhea" id="RHEA-COMP:11991"/>
        <dbReference type="ChEBI" id="CHEBI:15378"/>
        <dbReference type="ChEBI" id="CHEBI:29965"/>
        <dbReference type="ChEBI" id="CHEBI:57856"/>
        <dbReference type="ChEBI" id="CHEBI:59789"/>
        <dbReference type="ChEBI" id="CHEBI:61897"/>
        <dbReference type="EC" id="2.1.1.319"/>
    </reaction>
</comment>
<dbReference type="STRING" id="1569628.A0A316UT35"/>
<keyword evidence="9" id="KW-0805">Transcription regulation</keyword>
<dbReference type="GO" id="GO:0005634">
    <property type="term" value="C:nucleus"/>
    <property type="evidence" value="ECO:0007669"/>
    <property type="project" value="UniProtKB-SubCell"/>
</dbReference>
<keyword evidence="11" id="KW-0539">Nucleus</keyword>
<evidence type="ECO:0000256" key="5">
    <source>
        <dbReference type="ARBA" id="ARBA00022603"/>
    </source>
</evidence>
<evidence type="ECO:0000256" key="1">
    <source>
        <dbReference type="ARBA" id="ARBA00004123"/>
    </source>
</evidence>
<dbReference type="GO" id="GO:0005737">
    <property type="term" value="C:cytoplasm"/>
    <property type="evidence" value="ECO:0007669"/>
    <property type="project" value="UniProtKB-SubCell"/>
</dbReference>
<dbReference type="AlphaFoldDB" id="A0A316UT35"/>
<proteinExistence type="predicted"/>
<dbReference type="InterPro" id="IPR055135">
    <property type="entry name" value="PRMT_dom"/>
</dbReference>
<dbReference type="EMBL" id="KZ819665">
    <property type="protein sequence ID" value="PWN28459.1"/>
    <property type="molecule type" value="Genomic_DNA"/>
</dbReference>
<dbReference type="Gene3D" id="2.70.160.11">
    <property type="entry name" value="Hnrnp arginine n-methyltransferase1"/>
    <property type="match status" value="1"/>
</dbReference>
<keyword evidence="4" id="KW-0963">Cytoplasm</keyword>
<keyword evidence="17" id="KW-1185">Reference proteome</keyword>
<protein>
    <recommendedName>
        <fullName evidence="3">type I protein arginine methyltransferase</fullName>
        <ecNumber evidence="3">2.1.1.319</ecNumber>
    </recommendedName>
</protein>
<evidence type="ECO:0000256" key="14">
    <source>
        <dbReference type="SAM" id="MobiDB-lite"/>
    </source>
</evidence>
<evidence type="ECO:0000259" key="15">
    <source>
        <dbReference type="Pfam" id="PF22528"/>
    </source>
</evidence>
<dbReference type="InterPro" id="IPR025799">
    <property type="entry name" value="Arg_MeTrfase"/>
</dbReference>
<evidence type="ECO:0000256" key="10">
    <source>
        <dbReference type="ARBA" id="ARBA00023163"/>
    </source>
</evidence>
<keyword evidence="6 13" id="KW-0808">Transferase</keyword>
<sequence>MGGNSCTDSIHCISQAQMLQDSVRTGVYQNALLAHSEEHFKDKVVMDVGAGNGILSLFAIQSGARKVFAVEASNMVQHLDTLVRAAQGTLPTGKDGVDDDMQWYLEGQGFDARAHAKRKTNAWIGDKLVPVHSKIEDVKSDKLQGHEKVDTIVSECLGVLLVHERMCESFLDARDRFLKPGGALFPSSGTICFAPIEDKPIWDEVATKARFWQQAHFYGVDLHPFFASAWREAFSSPVVGCFNPNTVLASPVEHVVDFMTVSMEGIRKFEVPLDWTMRNTGLVHGVGGWFDLWFMPPEEDKDSDATEDAAPNASKMEEDSDEPYAGLSVNAPPFQPTASSLANGSLDAQTAALLSAAAGTSSSANSVSTFMTTSPYATPTHWQQARLLFPEPLAVNRGQRIVGSMQFAVNENRSYDIDAEVRVVDTVDPEQEKKKESGERDRATTRRFRWHLDRQYYSFTTSNAGQPPNATGAYATA</sequence>
<dbReference type="GeneID" id="37026207"/>
<evidence type="ECO:0000256" key="8">
    <source>
        <dbReference type="ARBA" id="ARBA00022853"/>
    </source>
</evidence>
<evidence type="ECO:0000256" key="9">
    <source>
        <dbReference type="ARBA" id="ARBA00023015"/>
    </source>
</evidence>
<gene>
    <name evidence="16" type="ORF">BDZ90DRAFT_218982</name>
</gene>
<comment type="subcellular location">
    <subcellularLocation>
        <location evidence="2">Cytoplasm</location>
    </subcellularLocation>
    <subcellularLocation>
        <location evidence="1">Nucleus</location>
    </subcellularLocation>
</comment>
<evidence type="ECO:0000256" key="6">
    <source>
        <dbReference type="ARBA" id="ARBA00022679"/>
    </source>
</evidence>
<keyword evidence="10" id="KW-0804">Transcription</keyword>
<dbReference type="GO" id="GO:0070611">
    <property type="term" value="F:histone H3R2 methyltransferase activity"/>
    <property type="evidence" value="ECO:0007669"/>
    <property type="project" value="TreeGrafter"/>
</dbReference>
<dbReference type="PROSITE" id="PS51678">
    <property type="entry name" value="SAM_MT_PRMT"/>
    <property type="match status" value="1"/>
</dbReference>
<dbReference type="InterPro" id="IPR029063">
    <property type="entry name" value="SAM-dependent_MTases_sf"/>
</dbReference>
<dbReference type="RefSeq" id="XP_025363071.1">
    <property type="nucleotide sequence ID" value="XM_025504384.1"/>
</dbReference>
<dbReference type="GO" id="GO:0035242">
    <property type="term" value="F:protein-arginine omega-N asymmetric methyltransferase activity"/>
    <property type="evidence" value="ECO:0007669"/>
    <property type="project" value="UniProtKB-EC"/>
</dbReference>
<evidence type="ECO:0000256" key="13">
    <source>
        <dbReference type="PROSITE-ProRule" id="PRU01015"/>
    </source>
</evidence>